<evidence type="ECO:0000313" key="3">
    <source>
        <dbReference type="EMBL" id="KAL3872042.1"/>
    </source>
</evidence>
<keyword evidence="4" id="KW-1185">Reference proteome</keyword>
<organism evidence="3 4">
    <name type="scientific">Sinanodonta woodiana</name>
    <name type="common">Chinese pond mussel</name>
    <name type="synonym">Anodonta woodiana</name>
    <dbReference type="NCBI Taxonomy" id="1069815"/>
    <lineage>
        <taxon>Eukaryota</taxon>
        <taxon>Metazoa</taxon>
        <taxon>Spiralia</taxon>
        <taxon>Lophotrochozoa</taxon>
        <taxon>Mollusca</taxon>
        <taxon>Bivalvia</taxon>
        <taxon>Autobranchia</taxon>
        <taxon>Heteroconchia</taxon>
        <taxon>Palaeoheterodonta</taxon>
        <taxon>Unionida</taxon>
        <taxon>Unionoidea</taxon>
        <taxon>Unionidae</taxon>
        <taxon>Unioninae</taxon>
        <taxon>Sinanodonta</taxon>
    </lineage>
</organism>
<dbReference type="InterPro" id="IPR025398">
    <property type="entry name" value="DUF4371"/>
</dbReference>
<dbReference type="Proteomes" id="UP001634394">
    <property type="component" value="Unassembled WGS sequence"/>
</dbReference>
<feature type="domain" description="DUF4371" evidence="2">
    <location>
        <begin position="16"/>
        <end position="105"/>
    </location>
</feature>
<dbReference type="PANTHER" id="PTHR45749:SF35">
    <property type="entry name" value="AC-LIKE TRANSPOSASE-RELATED"/>
    <property type="match status" value="1"/>
</dbReference>
<evidence type="ECO:0000256" key="1">
    <source>
        <dbReference type="SAM" id="Phobius"/>
    </source>
</evidence>
<accession>A0ABD3WDP9</accession>
<comment type="caution">
    <text evidence="3">The sequence shown here is derived from an EMBL/GenBank/DDBJ whole genome shotgun (WGS) entry which is preliminary data.</text>
</comment>
<protein>
    <recommendedName>
        <fullName evidence="2">DUF4371 domain-containing protein</fullName>
    </recommendedName>
</protein>
<keyword evidence="1" id="KW-0812">Transmembrane</keyword>
<evidence type="ECO:0000313" key="4">
    <source>
        <dbReference type="Proteomes" id="UP001634394"/>
    </source>
</evidence>
<dbReference type="EMBL" id="JBJQND010000007">
    <property type="protein sequence ID" value="KAL3872042.1"/>
    <property type="molecule type" value="Genomic_DNA"/>
</dbReference>
<sequence>MGQAVLQEIVGRIKSAKFFAVILDCTPDISHQEQLSMVLRYVADGSHSHVPAGVYEHFIKFIIVESSTEEHLFHTLIQELEMLGLDVGNIRGQGYDNGANMKGHNYGVQARLLVRKKIHGHSLLLVCATILILFLEIWPKHAQMP</sequence>
<evidence type="ECO:0000259" key="2">
    <source>
        <dbReference type="Pfam" id="PF14291"/>
    </source>
</evidence>
<feature type="transmembrane region" description="Helical" evidence="1">
    <location>
        <begin position="118"/>
        <end position="138"/>
    </location>
</feature>
<proteinExistence type="predicted"/>
<dbReference type="PANTHER" id="PTHR45749">
    <property type="match status" value="1"/>
</dbReference>
<dbReference type="AlphaFoldDB" id="A0ABD3WDP9"/>
<keyword evidence="1" id="KW-0472">Membrane</keyword>
<dbReference type="Pfam" id="PF14291">
    <property type="entry name" value="DUF4371"/>
    <property type="match status" value="1"/>
</dbReference>
<name>A0ABD3WDP9_SINWO</name>
<reference evidence="3 4" key="1">
    <citation type="submission" date="2024-11" db="EMBL/GenBank/DDBJ databases">
        <title>Chromosome-level genome assembly of the freshwater bivalve Anodonta woodiana.</title>
        <authorList>
            <person name="Chen X."/>
        </authorList>
    </citation>
    <scope>NUCLEOTIDE SEQUENCE [LARGE SCALE GENOMIC DNA]</scope>
    <source>
        <strain evidence="3">MN2024</strain>
        <tissue evidence="3">Gills</tissue>
    </source>
</reference>
<keyword evidence="1" id="KW-1133">Transmembrane helix</keyword>
<gene>
    <name evidence="3" type="ORF">ACJMK2_040009</name>
</gene>